<dbReference type="InterPro" id="IPR014030">
    <property type="entry name" value="Ketoacyl_synth_N"/>
</dbReference>
<name>A0A4V3WBA5_9RHOO</name>
<keyword evidence="3" id="KW-1185">Reference proteome</keyword>
<dbReference type="AlphaFoldDB" id="A0A4V3WBA5"/>
<dbReference type="Pfam" id="PF13723">
    <property type="entry name" value="Ketoacyl-synt_2"/>
    <property type="match status" value="1"/>
</dbReference>
<feature type="domain" description="Beta-ketoacyl synthase-like N-terminal" evidence="1">
    <location>
        <begin position="22"/>
        <end position="241"/>
    </location>
</feature>
<proteinExistence type="predicted"/>
<sequence>MFTFSIEKWQAWAPGLHDEDNWRHWARFPYCPAGRTSAADLPGTSFLPPLQRRRLSPLARMVFDCAWPLADGLDPMPIVFASRHGETNRNFAQLQTLAAGEPLSPTAFGLSVHNAIVGQWSIIRKETAEGVALAGEADMLEHAFIEACALLRADSPRVLVVAAEERPPADYAHWITDVPFSYAAAFRVGNAPQWRVEPDATPAAAAVDDEPDWPHPLNLLRHLINETPAWRHDRAARRWTWTRHRA</sequence>
<dbReference type="EMBL" id="SSOD01000004">
    <property type="protein sequence ID" value="THF62507.1"/>
    <property type="molecule type" value="Genomic_DNA"/>
</dbReference>
<comment type="caution">
    <text evidence="2">The sequence shown here is derived from an EMBL/GenBank/DDBJ whole genome shotgun (WGS) entry which is preliminary data.</text>
</comment>
<accession>A0A4V3WBA5</accession>
<evidence type="ECO:0000259" key="1">
    <source>
        <dbReference type="Pfam" id="PF13723"/>
    </source>
</evidence>
<reference evidence="2 3" key="1">
    <citation type="submission" date="2019-04" db="EMBL/GenBank/DDBJ databases">
        <title>Azoarcus rhizosphaerae sp. nov. isolated from rhizosphere of Ficus religiosa.</title>
        <authorList>
            <person name="Lin S.-Y."/>
            <person name="Hameed A."/>
            <person name="Hsu Y.-H."/>
            <person name="Young C.-C."/>
        </authorList>
    </citation>
    <scope>NUCLEOTIDE SEQUENCE [LARGE SCALE GENOMIC DNA]</scope>
    <source>
        <strain evidence="2 3">CC-YHH848</strain>
    </source>
</reference>
<gene>
    <name evidence="2" type="ORF">E6O51_05930</name>
</gene>
<dbReference type="Proteomes" id="UP000307956">
    <property type="component" value="Unassembled WGS sequence"/>
</dbReference>
<protein>
    <submittedName>
        <fullName evidence="2">3-oxoacyl-ACP synthase</fullName>
    </submittedName>
</protein>
<evidence type="ECO:0000313" key="3">
    <source>
        <dbReference type="Proteomes" id="UP000307956"/>
    </source>
</evidence>
<organism evidence="2 3">
    <name type="scientific">Pseudothauera rhizosphaerae</name>
    <dbReference type="NCBI Taxonomy" id="2565932"/>
    <lineage>
        <taxon>Bacteria</taxon>
        <taxon>Pseudomonadati</taxon>
        <taxon>Pseudomonadota</taxon>
        <taxon>Betaproteobacteria</taxon>
        <taxon>Rhodocyclales</taxon>
        <taxon>Zoogloeaceae</taxon>
        <taxon>Pseudothauera</taxon>
    </lineage>
</organism>
<evidence type="ECO:0000313" key="2">
    <source>
        <dbReference type="EMBL" id="THF62507.1"/>
    </source>
</evidence>
<dbReference type="OrthoDB" id="9798676at2"/>